<proteinExistence type="predicted"/>
<reference evidence="4" key="1">
    <citation type="submission" date="2025-08" db="UniProtKB">
        <authorList>
            <consortium name="RefSeq"/>
        </authorList>
    </citation>
    <scope>IDENTIFICATION</scope>
</reference>
<feature type="region of interest" description="Disordered" evidence="1">
    <location>
        <begin position="379"/>
        <end position="403"/>
    </location>
</feature>
<dbReference type="SMART" id="SM00233">
    <property type="entry name" value="PH"/>
    <property type="match status" value="1"/>
</dbReference>
<dbReference type="Pfam" id="PF25321">
    <property type="entry name" value="PH_RASGAP"/>
    <property type="match status" value="1"/>
</dbReference>
<feature type="compositionally biased region" description="Basic residues" evidence="1">
    <location>
        <begin position="234"/>
        <end position="245"/>
    </location>
</feature>
<feature type="region of interest" description="Disordered" evidence="1">
    <location>
        <begin position="188"/>
        <end position="262"/>
    </location>
</feature>
<protein>
    <submittedName>
        <fullName evidence="4">Ras/Rap GTPase-activating protein SynGAP-like</fullName>
    </submittedName>
</protein>
<gene>
    <name evidence="4" type="primary">LOC107115670</name>
</gene>
<evidence type="ECO:0000256" key="1">
    <source>
        <dbReference type="SAM" id="MobiDB-lite"/>
    </source>
</evidence>
<dbReference type="InterPro" id="IPR057606">
    <property type="entry name" value="SynGAP1-like_PH"/>
</dbReference>
<dbReference type="RefSeq" id="XP_015272913.1">
    <property type="nucleotide sequence ID" value="XM_015417427.1"/>
</dbReference>
<dbReference type="Proteomes" id="UP000694871">
    <property type="component" value="Unplaced"/>
</dbReference>
<dbReference type="InterPro" id="IPR001849">
    <property type="entry name" value="PH_domain"/>
</dbReference>
<evidence type="ECO:0000313" key="3">
    <source>
        <dbReference type="Proteomes" id="UP000694871"/>
    </source>
</evidence>
<accession>A0ABM1KGS6</accession>
<dbReference type="Gene3D" id="2.30.29.30">
    <property type="entry name" value="Pleckstrin-homology domain (PH domain)/Phosphotyrosine-binding domain (PTB)"/>
    <property type="match status" value="1"/>
</dbReference>
<organism evidence="3 4">
    <name type="scientific">Gekko japonicus</name>
    <name type="common">Schlegel's Japanese gecko</name>
    <dbReference type="NCBI Taxonomy" id="146911"/>
    <lineage>
        <taxon>Eukaryota</taxon>
        <taxon>Metazoa</taxon>
        <taxon>Chordata</taxon>
        <taxon>Craniata</taxon>
        <taxon>Vertebrata</taxon>
        <taxon>Euteleostomi</taxon>
        <taxon>Lepidosauria</taxon>
        <taxon>Squamata</taxon>
        <taxon>Bifurcata</taxon>
        <taxon>Gekkota</taxon>
        <taxon>Gekkonidae</taxon>
        <taxon>Gekkoninae</taxon>
        <taxon>Gekko</taxon>
    </lineage>
</organism>
<dbReference type="SUPFAM" id="SSF50729">
    <property type="entry name" value="PH domain-like"/>
    <property type="match status" value="1"/>
</dbReference>
<feature type="domain" description="PH" evidence="2">
    <location>
        <begin position="316"/>
        <end position="350"/>
    </location>
</feature>
<feature type="region of interest" description="Disordered" evidence="1">
    <location>
        <begin position="1"/>
        <end position="136"/>
    </location>
</feature>
<evidence type="ECO:0000259" key="2">
    <source>
        <dbReference type="PROSITE" id="PS50003"/>
    </source>
</evidence>
<dbReference type="GeneID" id="107115670"/>
<keyword evidence="3" id="KW-1185">Reference proteome</keyword>
<dbReference type="InterPro" id="IPR011993">
    <property type="entry name" value="PH-like_dom_sf"/>
</dbReference>
<dbReference type="PROSITE" id="PS50003">
    <property type="entry name" value="PH_DOMAIN"/>
    <property type="match status" value="1"/>
</dbReference>
<sequence>MTEEPVKSQGEVPIPKGPPRAKRRSPDAASAEGDERLPFAARPSAARGQQAPGRERPLHNPPSTPAGRRLRPAGGCARGAPGGCTGSPSEPSSPAPGQQGGPSPPRPHGTGRPRTPEASGDVRGAPLHRAQYMHSPYDRPWNPRFCIISGNQLLMLDEEEIHPLLLRERQRDPARTKLLRRTVSVPVEGRPQPEHDYHAGRSRRKSVPGGKQYSINMDAPPAPPFRPSQGFLSRRLKSSIKRTKSQPKLDRTSSFRQMLPRFRSADHDRARLMQSFKESHSHESLLSPSSAAEALELNLDEDSIIKPVHSSILGQEFCFEVTTSSGTKCFACRSAAERDKWIENLQRAVKPNKERLKRPGPESERWPLGVRLVYSDRPQLSGASDRGGGLSHQRLPDPSLEMPQLGIEPRALLHVQQVLSP</sequence>
<feature type="compositionally biased region" description="Low complexity" evidence="1">
    <location>
        <begin position="86"/>
        <end position="97"/>
    </location>
</feature>
<feature type="compositionally biased region" description="Gly residues" evidence="1">
    <location>
        <begin position="76"/>
        <end position="85"/>
    </location>
</feature>
<name>A0ABM1KGS6_GEKJA</name>
<evidence type="ECO:0000313" key="4">
    <source>
        <dbReference type="RefSeq" id="XP_015272913.1"/>
    </source>
</evidence>
<dbReference type="InterPro" id="IPR039360">
    <property type="entry name" value="Ras_GTPase"/>
</dbReference>
<dbReference type="PANTHER" id="PTHR10194">
    <property type="entry name" value="RAS GTPASE-ACTIVATING PROTEINS"/>
    <property type="match status" value="1"/>
</dbReference>
<dbReference type="PANTHER" id="PTHR10194:SF25">
    <property type="entry name" value="RAS_RAP GTPASE-ACTIVATING PROTEIN SYNGAP"/>
    <property type="match status" value="1"/>
</dbReference>